<dbReference type="EC" id="5.6.2.3" evidence="1"/>
<dbReference type="Pfam" id="PF14214">
    <property type="entry name" value="Helitron_like_N"/>
    <property type="match status" value="1"/>
</dbReference>
<dbReference type="VEuPathDB" id="FungiDB:CC1G_00952"/>
<evidence type="ECO:0000313" key="5">
    <source>
        <dbReference type="Proteomes" id="UP000001861"/>
    </source>
</evidence>
<comment type="catalytic activity">
    <reaction evidence="1">
        <text>ATP + H2O = ADP + phosphate + H(+)</text>
        <dbReference type="Rhea" id="RHEA:13065"/>
        <dbReference type="ChEBI" id="CHEBI:15377"/>
        <dbReference type="ChEBI" id="CHEBI:15378"/>
        <dbReference type="ChEBI" id="CHEBI:30616"/>
        <dbReference type="ChEBI" id="CHEBI:43474"/>
        <dbReference type="ChEBI" id="CHEBI:456216"/>
        <dbReference type="EC" id="5.6.2.3"/>
    </reaction>
</comment>
<dbReference type="RefSeq" id="XP_001831405.2">
    <property type="nucleotide sequence ID" value="XM_001831353.2"/>
</dbReference>
<name>A8N977_COPC7</name>
<dbReference type="HOGENOM" id="CLU_001324_0_3_1"/>
<gene>
    <name evidence="4" type="ORF">CC1G_00952</name>
</gene>
<dbReference type="CDD" id="cd18809">
    <property type="entry name" value="SF1_C_RecD"/>
    <property type="match status" value="1"/>
</dbReference>
<protein>
    <recommendedName>
        <fullName evidence="1">ATP-dependent DNA helicase</fullName>
        <ecNumber evidence="1">5.6.2.3</ecNumber>
    </recommendedName>
</protein>
<accession>A8N977</accession>
<keyword evidence="1" id="KW-0234">DNA repair</keyword>
<dbReference type="eggNOG" id="KOG0987">
    <property type="taxonomic scope" value="Eukaryota"/>
</dbReference>
<feature type="domain" description="DNA helicase Pif1-like DEAD-box helicase" evidence="2">
    <location>
        <begin position="882"/>
        <end position="1101"/>
    </location>
</feature>
<comment type="cofactor">
    <cofactor evidence="1">
        <name>Mg(2+)</name>
        <dbReference type="ChEBI" id="CHEBI:18420"/>
    </cofactor>
</comment>
<reference evidence="4 5" key="1">
    <citation type="journal article" date="2010" name="Proc. Natl. Acad. Sci. U.S.A.">
        <title>Insights into evolution of multicellular fungi from the assembled chromosomes of the mushroom Coprinopsis cinerea (Coprinus cinereus).</title>
        <authorList>
            <person name="Stajich J.E."/>
            <person name="Wilke S.K."/>
            <person name="Ahren D."/>
            <person name="Au C.H."/>
            <person name="Birren B.W."/>
            <person name="Borodovsky M."/>
            <person name="Burns C."/>
            <person name="Canback B."/>
            <person name="Casselton L.A."/>
            <person name="Cheng C.K."/>
            <person name="Deng J."/>
            <person name="Dietrich F.S."/>
            <person name="Fargo D.C."/>
            <person name="Farman M.L."/>
            <person name="Gathman A.C."/>
            <person name="Goldberg J."/>
            <person name="Guigo R."/>
            <person name="Hoegger P.J."/>
            <person name="Hooker J.B."/>
            <person name="Huggins A."/>
            <person name="James T.Y."/>
            <person name="Kamada T."/>
            <person name="Kilaru S."/>
            <person name="Kodira C."/>
            <person name="Kues U."/>
            <person name="Kupfer D."/>
            <person name="Kwan H.S."/>
            <person name="Lomsadze A."/>
            <person name="Li W."/>
            <person name="Lilly W.W."/>
            <person name="Ma L.J."/>
            <person name="Mackey A.J."/>
            <person name="Manning G."/>
            <person name="Martin F."/>
            <person name="Muraguchi H."/>
            <person name="Natvig D.O."/>
            <person name="Palmerini H."/>
            <person name="Ramesh M.A."/>
            <person name="Rehmeyer C.J."/>
            <person name="Roe B.A."/>
            <person name="Shenoy N."/>
            <person name="Stanke M."/>
            <person name="Ter-Hovhannisyan V."/>
            <person name="Tunlid A."/>
            <person name="Velagapudi R."/>
            <person name="Vision T.J."/>
            <person name="Zeng Q."/>
            <person name="Zolan M.E."/>
            <person name="Pukkila P.J."/>
        </authorList>
    </citation>
    <scope>NUCLEOTIDE SEQUENCE [LARGE SCALE GENOMIC DNA]</scope>
    <source>
        <strain evidence="5">Okayama-7 / 130 / ATCC MYA-4618 / FGSC 9003</strain>
    </source>
</reference>
<keyword evidence="1" id="KW-0233">DNA recombination</keyword>
<dbReference type="Pfam" id="PF05970">
    <property type="entry name" value="PIF1"/>
    <property type="match status" value="1"/>
</dbReference>
<comment type="caution">
    <text evidence="4">The sequence shown here is derived from an EMBL/GenBank/DDBJ whole genome shotgun (WGS) entry which is preliminary data.</text>
</comment>
<evidence type="ECO:0000256" key="1">
    <source>
        <dbReference type="RuleBase" id="RU363044"/>
    </source>
</evidence>
<dbReference type="GO" id="GO:0000723">
    <property type="term" value="P:telomere maintenance"/>
    <property type="evidence" value="ECO:0007669"/>
    <property type="project" value="InterPro"/>
</dbReference>
<dbReference type="GO" id="GO:0005524">
    <property type="term" value="F:ATP binding"/>
    <property type="evidence" value="ECO:0007669"/>
    <property type="project" value="UniProtKB-KW"/>
</dbReference>
<dbReference type="GO" id="GO:0043139">
    <property type="term" value="F:5'-3' DNA helicase activity"/>
    <property type="evidence" value="ECO:0007669"/>
    <property type="project" value="UniProtKB-EC"/>
</dbReference>
<dbReference type="InterPro" id="IPR010285">
    <property type="entry name" value="DNA_helicase_pif1-like_DEAD"/>
</dbReference>
<dbReference type="EMBL" id="AACS02000007">
    <property type="protein sequence ID" value="EAU90568.2"/>
    <property type="molecule type" value="Genomic_DNA"/>
</dbReference>
<dbReference type="InterPro" id="IPR027417">
    <property type="entry name" value="P-loop_NTPase"/>
</dbReference>
<dbReference type="InterPro" id="IPR025476">
    <property type="entry name" value="Helitron_helicase-like"/>
</dbReference>
<dbReference type="SUPFAM" id="SSF52540">
    <property type="entry name" value="P-loop containing nucleoside triphosphate hydrolases"/>
    <property type="match status" value="2"/>
</dbReference>
<evidence type="ECO:0000259" key="2">
    <source>
        <dbReference type="Pfam" id="PF05970"/>
    </source>
</evidence>
<keyword evidence="1" id="KW-0378">Hydrolase</keyword>
<sequence length="1347" mass="152953">MSTSEHPWVIRGVSSPPMQWGAVRNGRRHECPYCKVILLTGEIPGFCCGTRGSRLQDVPPLPPLPDEFNIFLNHPQISKVSRALNLIFSFASLETTHDFPSYSGSAMFAIQGKVYHRIRPMHPSSAMRWLLHDGFMMSSMPRRDLAEDLPLMWLQTIRDALQRVNPFVQYVRMVHDMAEHAPQASLVVNETGPSSEIAALISLHNTAVSDVSGRRLVISRQNNSNYRIANVSRLWEPLSYPLLFPHATLGWGLFGSVTDANGAAVLNGDIDREATTTQMWHYRARLLREERFSIFGRLTCEYLVDMHTRDLESRLAFIQRSLEDRRTREDAQLMGEEEVEPNENIYLPASFLGSRKWASEQVSDSLAIAAALGTPTFFVTMTCNPEWPEIQSQLRPGQDYSDVPLVVVRVFKQKVRQLLKALKTMFPNAGSPIYTIQCVEFQKRGLPHIHILIKYRRDCSTPQHIDSVVSAELPNDPVDRELIQKFMMHNHPPENRPPSTYCQREQADGSRKCRFNYPFPITPTTTISPEGRVFYRRRSAQDCMVVPHCLPLIRMMKCHINFEIASTSHLFQYLFKYIHKGPDRARYRILDDNNPEVINEIEDFWNARYLSAGEAAWRILGFRITQKDPSVTALPVHDQDNIRNQRYSRRSDEGSLSKLERYFLRPDGTFLYEGQTRNFDDLTYTEYFTLFRIDPYNPEKDGHPRYYRERPNGLDAPRMHVILRAGSITHLARIQNVRQTQGQTFYLRAILTQRAARSYEDVRTVNGVQFRTYQEAAIAMGIFTDDDEAIFAIAEAIAALRTPREIRVLFVHLLVNDCVPAPLLVWDEFWESLAYDFTLRNNGNIDLGRNEALQEMGHYLGERWSGREQELNAQAEASRRLFNDEQSQVYETIMEAIEMKIPLSLFVDGKAGTGKTTVIRALCNKLRAQGRVVLPTASSAFAAQLYDGGRTTHSTFKVSDKVFQERIVDSLTFKVPVNEKNEMLQSPIRSTDARAELIREASLIIWDEAPMANRAVLSCVDDVLRDVMGTDIPFGGKVIVLLGDFRQTCPVVRGGSRAEVVAASIKSSPLWRYFTIARLIHPIRNAEDPEFATFVNAIGDGGGPDIPLTGLRTVTEESDLTSFVFPDEILLHPTNCVKRAILAPTNRQVDRYNTLILNRLPGHNKTYYAADKLKEVEDAEVPAPEAVLDYVMRHTPPGLPPHAVSVKVGSVCRLLRNFSIDRGLVKNARVLVKGVGTRLITVQIVRESGVQEGEDILIPRITFEANLYSGHTLCRRQFPLAPAYATTFNSCQGLTLDRVGIDLTSPVFSHGQLYTAMSRIRNRHHAIVRMDEGQASTTNVTYLEILE</sequence>
<dbReference type="OMA" id="WIENIAL"/>
<organism evidence="4 5">
    <name type="scientific">Coprinopsis cinerea (strain Okayama-7 / 130 / ATCC MYA-4618 / FGSC 9003)</name>
    <name type="common">Inky cap fungus</name>
    <name type="synonym">Hormographiella aspergillata</name>
    <dbReference type="NCBI Taxonomy" id="240176"/>
    <lineage>
        <taxon>Eukaryota</taxon>
        <taxon>Fungi</taxon>
        <taxon>Dikarya</taxon>
        <taxon>Basidiomycota</taxon>
        <taxon>Agaricomycotina</taxon>
        <taxon>Agaricomycetes</taxon>
        <taxon>Agaricomycetidae</taxon>
        <taxon>Agaricales</taxon>
        <taxon>Agaricineae</taxon>
        <taxon>Psathyrellaceae</taxon>
        <taxon>Coprinopsis</taxon>
    </lineage>
</organism>
<proteinExistence type="inferred from homology"/>
<evidence type="ECO:0000313" key="4">
    <source>
        <dbReference type="EMBL" id="EAU90568.2"/>
    </source>
</evidence>
<keyword evidence="1" id="KW-0067">ATP-binding</keyword>
<dbReference type="InParanoid" id="A8N977"/>
<feature type="domain" description="Helitron helicase-like" evidence="3">
    <location>
        <begin position="284"/>
        <end position="453"/>
    </location>
</feature>
<dbReference type="Proteomes" id="UP000001861">
    <property type="component" value="Unassembled WGS sequence"/>
</dbReference>
<dbReference type="PANTHER" id="PTHR10492:SF57">
    <property type="entry name" value="ATP-DEPENDENT DNA HELICASE"/>
    <property type="match status" value="1"/>
</dbReference>
<dbReference type="GO" id="GO:0006281">
    <property type="term" value="P:DNA repair"/>
    <property type="evidence" value="ECO:0007669"/>
    <property type="project" value="UniProtKB-KW"/>
</dbReference>
<comment type="similarity">
    <text evidence="1">Belongs to the helicase family.</text>
</comment>
<dbReference type="GO" id="GO:0006310">
    <property type="term" value="P:DNA recombination"/>
    <property type="evidence" value="ECO:0007669"/>
    <property type="project" value="UniProtKB-KW"/>
</dbReference>
<dbReference type="KEGG" id="cci:CC1G_00952"/>
<dbReference type="GeneID" id="6007877"/>
<dbReference type="Gene3D" id="3.40.50.300">
    <property type="entry name" value="P-loop containing nucleotide triphosphate hydrolases"/>
    <property type="match status" value="1"/>
</dbReference>
<dbReference type="OrthoDB" id="3366231at2759"/>
<dbReference type="PANTHER" id="PTHR10492">
    <property type="match status" value="1"/>
</dbReference>
<keyword evidence="1" id="KW-0227">DNA damage</keyword>
<evidence type="ECO:0000259" key="3">
    <source>
        <dbReference type="Pfam" id="PF14214"/>
    </source>
</evidence>
<keyword evidence="5" id="KW-1185">Reference proteome</keyword>
<keyword evidence="1" id="KW-0547">Nucleotide-binding</keyword>
<dbReference type="GO" id="GO:0016887">
    <property type="term" value="F:ATP hydrolysis activity"/>
    <property type="evidence" value="ECO:0007669"/>
    <property type="project" value="RHEA"/>
</dbReference>
<keyword evidence="1 4" id="KW-0347">Helicase</keyword>